<gene>
    <name evidence="2" type="ORF">ACH5RR_040085</name>
</gene>
<comment type="caution">
    <text evidence="2">The sequence shown here is derived from an EMBL/GenBank/DDBJ whole genome shotgun (WGS) entry which is preliminary data.</text>
</comment>
<keyword evidence="3" id="KW-1185">Reference proteome</keyword>
<dbReference type="Gene3D" id="3.10.20.90">
    <property type="entry name" value="Phosphatidylinositol 3-kinase Catalytic Subunit, Chain A, domain 1"/>
    <property type="match status" value="1"/>
</dbReference>
<protein>
    <recommendedName>
        <fullName evidence="1">SNRNP25 ubiquitin-like domain-containing protein</fullName>
    </recommendedName>
</protein>
<dbReference type="Pfam" id="PF18036">
    <property type="entry name" value="Ubiquitin_4"/>
    <property type="match status" value="1"/>
</dbReference>
<dbReference type="InterPro" id="IPR039690">
    <property type="entry name" value="SNRNP25"/>
</dbReference>
<dbReference type="EMBL" id="JBJUIK010000017">
    <property type="protein sequence ID" value="KAL3497353.1"/>
    <property type="molecule type" value="Genomic_DNA"/>
</dbReference>
<reference evidence="2 3" key="1">
    <citation type="submission" date="2024-11" db="EMBL/GenBank/DDBJ databases">
        <title>A near-complete genome assembly of Cinchona calisaya.</title>
        <authorList>
            <person name="Lian D.C."/>
            <person name="Zhao X.W."/>
            <person name="Wei L."/>
        </authorList>
    </citation>
    <scope>NUCLEOTIDE SEQUENCE [LARGE SCALE GENOMIC DNA]</scope>
    <source>
        <tissue evidence="2">Nenye</tissue>
    </source>
</reference>
<sequence length="353" mass="39976">MSEKGIESFGTKSIPIVVQSKGVFNVGIILNESNYDVRSQLMEMHITEREKLSYIHGKMKQPAESENGYEKWSKTTKSVEKSAYKYTHCDQSGQTKDRCYELVGYPEWWDHSRASQKKNSQKTPTATVAETNIDDDDVEKGSALVATTNVCEIEVAKTGTVAQLKQAVEAAFSHLPKKGPKKVSWSFVWGHFCLTYDGQKLLTDTDDIGSYGMKDGDKLQFIRHISITYNMVKERSEVEDHDLDEPTVSSCPKETKFLVQYSSSGSACSKDRRLNSEKDVDYNHRDIENQQGVDDADEGRGLITTCRYKLVHLFRGWFSYSRLPSSDVKMKEKTISSRLSFSSVGSFKDVDMH</sequence>
<feature type="domain" description="SNRNP25 ubiquitin-like" evidence="1">
    <location>
        <begin position="150"/>
        <end position="225"/>
    </location>
</feature>
<dbReference type="SUPFAM" id="SSF54236">
    <property type="entry name" value="Ubiquitin-like"/>
    <property type="match status" value="1"/>
</dbReference>
<dbReference type="PANTHER" id="PTHR14942:SF9">
    <property type="entry name" value="OS02G0188500 PROTEIN"/>
    <property type="match status" value="1"/>
</dbReference>
<proteinExistence type="predicted"/>
<evidence type="ECO:0000313" key="2">
    <source>
        <dbReference type="EMBL" id="KAL3497353.1"/>
    </source>
</evidence>
<dbReference type="AlphaFoldDB" id="A0ABD2XRT5"/>
<name>A0ABD2XRT5_9GENT</name>
<accession>A0ABD2XRT5</accession>
<evidence type="ECO:0000259" key="1">
    <source>
        <dbReference type="Pfam" id="PF18036"/>
    </source>
</evidence>
<dbReference type="InterPro" id="IPR040610">
    <property type="entry name" value="SNRNP25_ubiquitin"/>
</dbReference>
<dbReference type="InterPro" id="IPR029071">
    <property type="entry name" value="Ubiquitin-like_domsf"/>
</dbReference>
<organism evidence="2 3">
    <name type="scientific">Cinchona calisaya</name>
    <dbReference type="NCBI Taxonomy" id="153742"/>
    <lineage>
        <taxon>Eukaryota</taxon>
        <taxon>Viridiplantae</taxon>
        <taxon>Streptophyta</taxon>
        <taxon>Embryophyta</taxon>
        <taxon>Tracheophyta</taxon>
        <taxon>Spermatophyta</taxon>
        <taxon>Magnoliopsida</taxon>
        <taxon>eudicotyledons</taxon>
        <taxon>Gunneridae</taxon>
        <taxon>Pentapetalae</taxon>
        <taxon>asterids</taxon>
        <taxon>lamiids</taxon>
        <taxon>Gentianales</taxon>
        <taxon>Rubiaceae</taxon>
        <taxon>Cinchonoideae</taxon>
        <taxon>Cinchoneae</taxon>
        <taxon>Cinchona</taxon>
    </lineage>
</organism>
<evidence type="ECO:0000313" key="3">
    <source>
        <dbReference type="Proteomes" id="UP001630127"/>
    </source>
</evidence>
<dbReference type="Proteomes" id="UP001630127">
    <property type="component" value="Unassembled WGS sequence"/>
</dbReference>
<dbReference type="CDD" id="cd17058">
    <property type="entry name" value="Ubl_SNRNP25"/>
    <property type="match status" value="1"/>
</dbReference>
<dbReference type="PANTHER" id="PTHR14942">
    <property type="entry name" value="U11/U12 SMALL NUCLEAR RIBONUCLEOPROTEIN 25 KDA PROTEIN"/>
    <property type="match status" value="1"/>
</dbReference>